<dbReference type="Proteomes" id="UP001457282">
    <property type="component" value="Unassembled WGS sequence"/>
</dbReference>
<dbReference type="PANTHER" id="PTHR37755:SF1">
    <property type="entry name" value="PROTEIN TIC 56, CHLOROPLASTIC"/>
    <property type="match status" value="1"/>
</dbReference>
<gene>
    <name evidence="1" type="ORF">M0R45_028906</name>
</gene>
<proteinExistence type="predicted"/>
<reference evidence="1 2" key="1">
    <citation type="journal article" date="2023" name="G3 (Bethesda)">
        <title>A chromosome-length genome assembly and annotation of blackberry (Rubus argutus, cv. 'Hillquist').</title>
        <authorList>
            <person name="Bruna T."/>
            <person name="Aryal R."/>
            <person name="Dudchenko O."/>
            <person name="Sargent D.J."/>
            <person name="Mead D."/>
            <person name="Buti M."/>
            <person name="Cavallini A."/>
            <person name="Hytonen T."/>
            <person name="Andres J."/>
            <person name="Pham M."/>
            <person name="Weisz D."/>
            <person name="Mascagni F."/>
            <person name="Usai G."/>
            <person name="Natali L."/>
            <person name="Bassil N."/>
            <person name="Fernandez G.E."/>
            <person name="Lomsadze A."/>
            <person name="Armour M."/>
            <person name="Olukolu B."/>
            <person name="Poorten T."/>
            <person name="Britton C."/>
            <person name="Davik J."/>
            <person name="Ashrafi H."/>
            <person name="Aiden E.L."/>
            <person name="Borodovsky M."/>
            <person name="Worthington M."/>
        </authorList>
    </citation>
    <scope>NUCLEOTIDE SEQUENCE [LARGE SCALE GENOMIC DNA]</scope>
    <source>
        <strain evidence="1">PI 553951</strain>
    </source>
</reference>
<evidence type="ECO:0000313" key="1">
    <source>
        <dbReference type="EMBL" id="KAK9920351.1"/>
    </source>
</evidence>
<dbReference type="EMBL" id="JBEDUW010000006">
    <property type="protein sequence ID" value="KAK9920351.1"/>
    <property type="molecule type" value="Genomic_DNA"/>
</dbReference>
<accession>A0AAW1W8Z0</accession>
<dbReference type="AlphaFoldDB" id="A0AAW1W8Z0"/>
<sequence>MDQITYEGEWYREPLGTYTTGPPYLRAWNMDVQRLYRIYSNLSTRVYQKMVRTSPGFDKVMEKVQAGEDKEADKGEEKSGGLIINFIKLVSPRSTKAGEFTKRKVEVEVESGEIVNGKTDQQDVGCGENGGGVISNLISSFFNPSEEDKEAEKVKDIGNKRLKMDEEEDYAAPTTDEASNLIHSLVRDEADLGPLLTDYKKLLMFFSFLTTVTASLRVTPK</sequence>
<evidence type="ECO:0000313" key="2">
    <source>
        <dbReference type="Proteomes" id="UP001457282"/>
    </source>
</evidence>
<name>A0AAW1W8Z0_RUBAR</name>
<dbReference type="PANTHER" id="PTHR37755">
    <property type="entry name" value="PROTEIN TIC 56, CHLOROPLASTIC"/>
    <property type="match status" value="1"/>
</dbReference>
<keyword evidence="2" id="KW-1185">Reference proteome</keyword>
<comment type="caution">
    <text evidence="1">The sequence shown here is derived from an EMBL/GenBank/DDBJ whole genome shotgun (WGS) entry which is preliminary data.</text>
</comment>
<organism evidence="1 2">
    <name type="scientific">Rubus argutus</name>
    <name type="common">Southern blackberry</name>
    <dbReference type="NCBI Taxonomy" id="59490"/>
    <lineage>
        <taxon>Eukaryota</taxon>
        <taxon>Viridiplantae</taxon>
        <taxon>Streptophyta</taxon>
        <taxon>Embryophyta</taxon>
        <taxon>Tracheophyta</taxon>
        <taxon>Spermatophyta</taxon>
        <taxon>Magnoliopsida</taxon>
        <taxon>eudicotyledons</taxon>
        <taxon>Gunneridae</taxon>
        <taxon>Pentapetalae</taxon>
        <taxon>rosids</taxon>
        <taxon>fabids</taxon>
        <taxon>Rosales</taxon>
        <taxon>Rosaceae</taxon>
        <taxon>Rosoideae</taxon>
        <taxon>Rosoideae incertae sedis</taxon>
        <taxon>Rubus</taxon>
    </lineage>
</organism>
<dbReference type="GO" id="GO:0045037">
    <property type="term" value="P:protein import into chloroplast stroma"/>
    <property type="evidence" value="ECO:0007669"/>
    <property type="project" value="TreeGrafter"/>
</dbReference>
<dbReference type="InterPro" id="IPR037471">
    <property type="entry name" value="TIC56"/>
</dbReference>
<dbReference type="GO" id="GO:0009706">
    <property type="term" value="C:chloroplast inner membrane"/>
    <property type="evidence" value="ECO:0007669"/>
    <property type="project" value="TreeGrafter"/>
</dbReference>
<protein>
    <submittedName>
        <fullName evidence="1">Uncharacterized protein</fullName>
    </submittedName>
</protein>